<protein>
    <recommendedName>
        <fullName evidence="4">GTP-binding protein</fullName>
    </recommendedName>
</protein>
<dbReference type="Proteomes" id="UP001642405">
    <property type="component" value="Unassembled WGS sequence"/>
</dbReference>
<organism evidence="2 3">
    <name type="scientific">Sporothrix curviconia</name>
    <dbReference type="NCBI Taxonomy" id="1260050"/>
    <lineage>
        <taxon>Eukaryota</taxon>
        <taxon>Fungi</taxon>
        <taxon>Dikarya</taxon>
        <taxon>Ascomycota</taxon>
        <taxon>Pezizomycotina</taxon>
        <taxon>Sordariomycetes</taxon>
        <taxon>Sordariomycetidae</taxon>
        <taxon>Ophiostomatales</taxon>
        <taxon>Ophiostomataceae</taxon>
        <taxon>Sporothrix</taxon>
    </lineage>
</organism>
<evidence type="ECO:0000313" key="2">
    <source>
        <dbReference type="EMBL" id="CAK7233100.1"/>
    </source>
</evidence>
<name>A0ABP0CNE3_9PEZI</name>
<accession>A0ABP0CNE3</accession>
<keyword evidence="3" id="KW-1185">Reference proteome</keyword>
<feature type="compositionally biased region" description="Acidic residues" evidence="1">
    <location>
        <begin position="490"/>
        <end position="500"/>
    </location>
</feature>
<sequence length="759" mass="81462">MGGELTPIEKAQRTASLQQVLLAVQQYWIAGSAGMDLAAEILGDGSRDASWRIPIGESGLLDFFLGILSVDGLRQSLKIHTLRLIGNSCADEDENRARVVAGNHLGRIVSLLGDDSTLAFVIPVLYNICVDFEPAQLQACQLHLSRALMSIVSGPRLVQCRAFLNIICKILGLLLSQELELSLADPATPAYLLQLATNPENILDIEEFSVLVSVSLAYLTNEPFQEELIRQNGVQALLTAFSDSYTKYDVAQMDPDDAADFKALGNRFMHVISDVVALPSFEAQYSLNSLVVQVLQSWVSNTYANVNLKTTGCLALGNLARSDASSIYFVHDVKIHTPLIQLLSKPYAGLLMSPDAASDDASPSSQLIYSVLSFLKNLAIPAINKPILGTLLDPPANILPRMWTSTDAQPMVQFAAVSLTRLLIVNCPVNVRRICSPLSPDPASPAHDRSNLHVIISLFKRTDAENTKTEAARAIAAVCRVLHTASDSEDVLPEDWEPGEDSSAYSASIPASSTFSSSEPSPNPPSIPTAASVGMDDTGLPAAASPLPDSSALLRRARFYSAHMDMSDCFTYLMTQTRFPVLRSETWFVSAVLSRSTDGAHLVMRALQPFEACRALVEAVSGRDLVEGYRLPGGASLLSDDELLAMTDATGTPVSLPAVTEPGKSLDSASGAIAAETPSSAGANIDGLGLEPQQVDPAQVASMARIDRENGLVLIAEIMKSYAHFLPPFRRGVFEQLLQTGGALVMSARSETDTGMMSM</sequence>
<evidence type="ECO:0008006" key="4">
    <source>
        <dbReference type="Google" id="ProtNLM"/>
    </source>
</evidence>
<reference evidence="2 3" key="1">
    <citation type="submission" date="2024-01" db="EMBL/GenBank/DDBJ databases">
        <authorList>
            <person name="Allen C."/>
            <person name="Tagirdzhanova G."/>
        </authorList>
    </citation>
    <scope>NUCLEOTIDE SEQUENCE [LARGE SCALE GENOMIC DNA]</scope>
</reference>
<comment type="caution">
    <text evidence="2">The sequence shown here is derived from an EMBL/GenBank/DDBJ whole genome shotgun (WGS) entry which is preliminary data.</text>
</comment>
<evidence type="ECO:0000256" key="1">
    <source>
        <dbReference type="SAM" id="MobiDB-lite"/>
    </source>
</evidence>
<feature type="compositionally biased region" description="Low complexity" evidence="1">
    <location>
        <begin position="502"/>
        <end position="520"/>
    </location>
</feature>
<dbReference type="InterPro" id="IPR011989">
    <property type="entry name" value="ARM-like"/>
</dbReference>
<gene>
    <name evidence="2" type="ORF">SCUCBS95973_008481</name>
</gene>
<proteinExistence type="predicted"/>
<dbReference type="PANTHER" id="PTHR10957">
    <property type="entry name" value="RAP1 GTPASE-GDP DISSOCIATION STIMULATOR 1"/>
    <property type="match status" value="1"/>
</dbReference>
<dbReference type="InterPro" id="IPR040144">
    <property type="entry name" value="RAP1GDS1"/>
</dbReference>
<evidence type="ECO:0000313" key="3">
    <source>
        <dbReference type="Proteomes" id="UP001642405"/>
    </source>
</evidence>
<dbReference type="InterPro" id="IPR016024">
    <property type="entry name" value="ARM-type_fold"/>
</dbReference>
<feature type="region of interest" description="Disordered" evidence="1">
    <location>
        <begin position="490"/>
        <end position="546"/>
    </location>
</feature>
<dbReference type="SUPFAM" id="SSF48371">
    <property type="entry name" value="ARM repeat"/>
    <property type="match status" value="2"/>
</dbReference>
<dbReference type="Gene3D" id="1.25.10.10">
    <property type="entry name" value="Leucine-rich Repeat Variant"/>
    <property type="match status" value="2"/>
</dbReference>
<dbReference type="EMBL" id="CAWUHB010000070">
    <property type="protein sequence ID" value="CAK7233100.1"/>
    <property type="molecule type" value="Genomic_DNA"/>
</dbReference>